<proteinExistence type="predicted"/>
<gene>
    <name evidence="1" type="ORF">H4W31_003130</name>
</gene>
<dbReference type="EMBL" id="JADBEB010000001">
    <property type="protein sequence ID" value="MBE1487492.1"/>
    <property type="molecule type" value="Genomic_DNA"/>
</dbReference>
<name>A0A927M3Q6_9ACTN</name>
<dbReference type="RefSeq" id="WP_192767327.1">
    <property type="nucleotide sequence ID" value="NZ_JADBEB010000001.1"/>
</dbReference>
<evidence type="ECO:0000313" key="2">
    <source>
        <dbReference type="Proteomes" id="UP000649753"/>
    </source>
</evidence>
<dbReference type="AlphaFoldDB" id="A0A927M3Q6"/>
<accession>A0A927M3Q6</accession>
<sequence>MIEGDASCIAPALRRGIAMLLLAERDVEQAEAELVSLHEGLLVLYGPDRRKS</sequence>
<reference evidence="1" key="1">
    <citation type="submission" date="2020-10" db="EMBL/GenBank/DDBJ databases">
        <title>Sequencing the genomes of 1000 actinobacteria strains.</title>
        <authorList>
            <person name="Klenk H.-P."/>
        </authorList>
    </citation>
    <scope>NUCLEOTIDE SEQUENCE</scope>
    <source>
        <strain evidence="1">DSM 46832</strain>
    </source>
</reference>
<evidence type="ECO:0000313" key="1">
    <source>
        <dbReference type="EMBL" id="MBE1487492.1"/>
    </source>
</evidence>
<organism evidence="1 2">
    <name type="scientific">Plantactinospora soyae</name>
    <dbReference type="NCBI Taxonomy" id="1544732"/>
    <lineage>
        <taxon>Bacteria</taxon>
        <taxon>Bacillati</taxon>
        <taxon>Actinomycetota</taxon>
        <taxon>Actinomycetes</taxon>
        <taxon>Micromonosporales</taxon>
        <taxon>Micromonosporaceae</taxon>
        <taxon>Plantactinospora</taxon>
    </lineage>
</organism>
<keyword evidence="2" id="KW-1185">Reference proteome</keyword>
<protein>
    <submittedName>
        <fullName evidence="1">Nucleic acid-binding protein</fullName>
    </submittedName>
</protein>
<comment type="caution">
    <text evidence="1">The sequence shown here is derived from an EMBL/GenBank/DDBJ whole genome shotgun (WGS) entry which is preliminary data.</text>
</comment>
<dbReference type="Proteomes" id="UP000649753">
    <property type="component" value="Unassembled WGS sequence"/>
</dbReference>